<evidence type="ECO:0000256" key="2">
    <source>
        <dbReference type="PROSITE-ProRule" id="PRU00335"/>
    </source>
</evidence>
<keyword evidence="1 2" id="KW-0238">DNA-binding</keyword>
<dbReference type="PANTHER" id="PTHR30055">
    <property type="entry name" value="HTH-TYPE TRANSCRIPTIONAL REGULATOR RUTR"/>
    <property type="match status" value="1"/>
</dbReference>
<dbReference type="EMBL" id="LM676427">
    <property type="protein sequence ID" value="CEP27018.1"/>
    <property type="molecule type" value="Genomic_DNA"/>
</dbReference>
<dbReference type="GO" id="GO:0000976">
    <property type="term" value="F:transcription cis-regulatory region binding"/>
    <property type="evidence" value="ECO:0007669"/>
    <property type="project" value="TreeGrafter"/>
</dbReference>
<evidence type="ECO:0000256" key="1">
    <source>
        <dbReference type="ARBA" id="ARBA00023125"/>
    </source>
</evidence>
<dbReference type="Gene3D" id="1.10.357.10">
    <property type="entry name" value="Tetracycline Repressor, domain 2"/>
    <property type="match status" value="1"/>
</dbReference>
<dbReference type="SUPFAM" id="SSF46689">
    <property type="entry name" value="Homeodomain-like"/>
    <property type="match status" value="1"/>
</dbReference>
<name>A0A068VPC5_PROFF</name>
<dbReference type="PROSITE" id="PS50977">
    <property type="entry name" value="HTH_TETR_2"/>
    <property type="match status" value="1"/>
</dbReference>
<organism evidence="4">
    <name type="scientific">Propionibacterium freudenreichii subsp. freudenreichii</name>
    <dbReference type="NCBI Taxonomy" id="66712"/>
    <lineage>
        <taxon>Bacteria</taxon>
        <taxon>Bacillati</taxon>
        <taxon>Actinomycetota</taxon>
        <taxon>Actinomycetes</taxon>
        <taxon>Propionibacteriales</taxon>
        <taxon>Propionibacteriaceae</taxon>
        <taxon>Propionibacterium</taxon>
    </lineage>
</organism>
<dbReference type="Pfam" id="PF00440">
    <property type="entry name" value="TetR_N"/>
    <property type="match status" value="1"/>
</dbReference>
<protein>
    <submittedName>
        <fullName evidence="4">Transcriptional regulator TetR family</fullName>
    </submittedName>
</protein>
<dbReference type="InterPro" id="IPR050109">
    <property type="entry name" value="HTH-type_TetR-like_transc_reg"/>
</dbReference>
<dbReference type="AlphaFoldDB" id="A0A068VPC5"/>
<proteinExistence type="predicted"/>
<feature type="domain" description="HTH tetR-type" evidence="3">
    <location>
        <begin position="14"/>
        <end position="74"/>
    </location>
</feature>
<dbReference type="InterPro" id="IPR009057">
    <property type="entry name" value="Homeodomain-like_sf"/>
</dbReference>
<dbReference type="InterPro" id="IPR001647">
    <property type="entry name" value="HTH_TetR"/>
</dbReference>
<feature type="DNA-binding region" description="H-T-H motif" evidence="2">
    <location>
        <begin position="37"/>
        <end position="56"/>
    </location>
</feature>
<reference evidence="4" key="1">
    <citation type="submission" date="2014-08" db="EMBL/GenBank/DDBJ databases">
        <authorList>
            <person name="Falentin Helene"/>
        </authorList>
    </citation>
    <scope>NUCLEOTIDE SEQUENCE</scope>
</reference>
<sequence length="194" mass="21076">MPKINAPTVREHHERVLTSLIDAAEQVLRYEGPDQFTTSAVSARAGVARNSIYRYVDSVDDLRGLVVERYMPAWFRAVQEAMDATSDPAQQIVAWALTNLEQATIAGHGWLMKVGDKRLNQQAAGTVNQAHQNMFAGLGEAWAQISAPNARLGAAMTGGLLNSCMKQVEAGMDSHEVAAGLERAVRALVEAFRS</sequence>
<dbReference type="GO" id="GO:0003700">
    <property type="term" value="F:DNA-binding transcription factor activity"/>
    <property type="evidence" value="ECO:0007669"/>
    <property type="project" value="TreeGrafter"/>
</dbReference>
<evidence type="ECO:0000313" key="4">
    <source>
        <dbReference type="EMBL" id="CEP27018.1"/>
    </source>
</evidence>
<gene>
    <name evidence="4" type="ORF">PFCIRM138_11440</name>
</gene>
<dbReference type="RefSeq" id="WP_013160644.1">
    <property type="nucleotide sequence ID" value="NZ_HG975455.1"/>
</dbReference>
<dbReference type="PANTHER" id="PTHR30055:SF226">
    <property type="entry name" value="HTH-TYPE TRANSCRIPTIONAL REGULATOR PKSA"/>
    <property type="match status" value="1"/>
</dbReference>
<evidence type="ECO:0000259" key="3">
    <source>
        <dbReference type="PROSITE" id="PS50977"/>
    </source>
</evidence>
<accession>A0A068VPC5</accession>